<evidence type="ECO:0000259" key="4">
    <source>
        <dbReference type="PROSITE" id="PS50987"/>
    </source>
</evidence>
<dbReference type="InterPro" id="IPR036390">
    <property type="entry name" value="WH_DNA-bd_sf"/>
</dbReference>
<dbReference type="InterPro" id="IPR051011">
    <property type="entry name" value="Metal_resp_trans_reg"/>
</dbReference>
<dbReference type="Proteomes" id="UP000306340">
    <property type="component" value="Unassembled WGS sequence"/>
</dbReference>
<gene>
    <name evidence="5" type="ORF">FAZ78_05080</name>
</gene>
<proteinExistence type="predicted"/>
<dbReference type="PANTHER" id="PTHR43132">
    <property type="entry name" value="ARSENICAL RESISTANCE OPERON REPRESSOR ARSR-RELATED"/>
    <property type="match status" value="1"/>
</dbReference>
<dbReference type="AlphaFoldDB" id="A0A4U0Z0F1"/>
<evidence type="ECO:0000256" key="1">
    <source>
        <dbReference type="ARBA" id="ARBA00023015"/>
    </source>
</evidence>
<accession>A0A4U0Z0F1</accession>
<dbReference type="SMART" id="SM00418">
    <property type="entry name" value="HTH_ARSR"/>
    <property type="match status" value="1"/>
</dbReference>
<dbReference type="CDD" id="cd00090">
    <property type="entry name" value="HTH_ARSR"/>
    <property type="match status" value="1"/>
</dbReference>
<keyword evidence="1" id="KW-0805">Transcription regulation</keyword>
<dbReference type="Gene3D" id="1.10.10.10">
    <property type="entry name" value="Winged helix-like DNA-binding domain superfamily/Winged helix DNA-binding domain"/>
    <property type="match status" value="1"/>
</dbReference>
<keyword evidence="2" id="KW-0238">DNA-binding</keyword>
<evidence type="ECO:0000256" key="3">
    <source>
        <dbReference type="ARBA" id="ARBA00023163"/>
    </source>
</evidence>
<dbReference type="SUPFAM" id="SSF46785">
    <property type="entry name" value="Winged helix' DNA-binding domain"/>
    <property type="match status" value="1"/>
</dbReference>
<dbReference type="GO" id="GO:0003700">
    <property type="term" value="F:DNA-binding transcription factor activity"/>
    <property type="evidence" value="ECO:0007669"/>
    <property type="project" value="InterPro"/>
</dbReference>
<evidence type="ECO:0000313" key="5">
    <source>
        <dbReference type="EMBL" id="TKA97618.1"/>
    </source>
</evidence>
<protein>
    <submittedName>
        <fullName evidence="5">Helix-turn-helix transcriptional regulator</fullName>
    </submittedName>
</protein>
<feature type="domain" description="HTH arsR-type" evidence="4">
    <location>
        <begin position="1"/>
        <end position="97"/>
    </location>
</feature>
<dbReference type="NCBIfam" id="NF033788">
    <property type="entry name" value="HTH_metalloreg"/>
    <property type="match status" value="1"/>
</dbReference>
<name>A0A4U0Z0F1_9RHOB</name>
<dbReference type="EMBL" id="SWAU01000029">
    <property type="protein sequence ID" value="TKA97618.1"/>
    <property type="molecule type" value="Genomic_DNA"/>
</dbReference>
<comment type="caution">
    <text evidence="5">The sequence shown here is derived from an EMBL/GenBank/DDBJ whole genome shotgun (WGS) entry which is preliminary data.</text>
</comment>
<dbReference type="InterPro" id="IPR036388">
    <property type="entry name" value="WH-like_DNA-bd_sf"/>
</dbReference>
<reference evidence="5 6" key="1">
    <citation type="submission" date="2019-04" db="EMBL/GenBank/DDBJ databases">
        <title>Crypto-aerobic microbial life in anoxic (sulfidic) marine sediments.</title>
        <authorList>
            <person name="Bhattacharya S."/>
            <person name="Roy C."/>
            <person name="Mondal N."/>
            <person name="Sarkar J."/>
            <person name="Mandal S."/>
            <person name="Rameez M.J."/>
            <person name="Ghosh W."/>
        </authorList>
    </citation>
    <scope>NUCLEOTIDE SEQUENCE [LARGE SCALE GENOMIC DNA]</scope>
    <source>
        <strain evidence="5 6">SBBC</strain>
    </source>
</reference>
<sequence>MGSDYIKIAKALASLGHEARLKVFRLLVRSGHEGLTVSELQHHLDMPASTLAHHLRTLVLSGLVVQDRKGREIYNRPDFDVMETMMAFLNEECCAGVSLASSTA</sequence>
<keyword evidence="3" id="KW-0804">Transcription</keyword>
<dbReference type="GO" id="GO:0003677">
    <property type="term" value="F:DNA binding"/>
    <property type="evidence" value="ECO:0007669"/>
    <property type="project" value="UniProtKB-KW"/>
</dbReference>
<evidence type="ECO:0000313" key="6">
    <source>
        <dbReference type="Proteomes" id="UP000306340"/>
    </source>
</evidence>
<dbReference type="RefSeq" id="WP_136791597.1">
    <property type="nucleotide sequence ID" value="NZ_SWAU01000029.1"/>
</dbReference>
<dbReference type="PROSITE" id="PS50987">
    <property type="entry name" value="HTH_ARSR_2"/>
    <property type="match status" value="1"/>
</dbReference>
<organism evidence="5 6">
    <name type="scientific">Cereibacter changlensis</name>
    <dbReference type="NCBI Taxonomy" id="402884"/>
    <lineage>
        <taxon>Bacteria</taxon>
        <taxon>Pseudomonadati</taxon>
        <taxon>Pseudomonadota</taxon>
        <taxon>Alphaproteobacteria</taxon>
        <taxon>Rhodobacterales</taxon>
        <taxon>Paracoccaceae</taxon>
        <taxon>Cereibacter</taxon>
    </lineage>
</organism>
<dbReference type="PANTHER" id="PTHR43132:SF2">
    <property type="entry name" value="ARSENICAL RESISTANCE OPERON REPRESSOR ARSR-RELATED"/>
    <property type="match status" value="1"/>
</dbReference>
<dbReference type="InterPro" id="IPR011991">
    <property type="entry name" value="ArsR-like_HTH"/>
</dbReference>
<dbReference type="PRINTS" id="PR00778">
    <property type="entry name" value="HTHARSR"/>
</dbReference>
<evidence type="ECO:0000256" key="2">
    <source>
        <dbReference type="ARBA" id="ARBA00023125"/>
    </source>
</evidence>
<dbReference type="Pfam" id="PF12840">
    <property type="entry name" value="HTH_20"/>
    <property type="match status" value="1"/>
</dbReference>
<dbReference type="InterPro" id="IPR001845">
    <property type="entry name" value="HTH_ArsR_DNA-bd_dom"/>
</dbReference>